<sequence length="592" mass="63335">MLRSSLPVHLWPFVLICLASLYTASAQPPPPSSAVRSSCVIEGGKSIDQHAAWQYWSKVNGPTGVTKLHQEGYCGQFVTIGVFDASFALDHPALLGRVHAQYNFITGDSLSIAPNTKAAFSHGTQCAIAAVGGGQRILAPAFGGKLAAYKIAAGMFDKTTSTSSFNAHSVDLGIALQKAKADGCSIFSFSTGLSTSWSVGVVQETITEAHKQDYLIVAAATNEGWKGIATLSNRSSAKGSLVVTNFDDGFIPGYKFEVTVGGTGVYAGTKDLRIVYGNFRSDGFSARLALLLPTGSRHPIDLCSFKPSSTDSLPRPFPVSFLLMKVSAPTFDCLQRIRFLLEMGISGAFLWTEVSERAQVHRPLLAFERFGAKDKSIPIGWLHDSTEAQNLQQALLDGTDVTFEFPELPEIVSVAGMAGDPPQLYSMSGSGPTYDLSLGIHVVAPGTELLTGDFLDDKYLTATGASIATPYVSGMAAQVLSFLGGPDRLGPGWAERVKNRIIHSSSPILASPNQKSNRPFDSALYEPTSRQGAGQPDAWKAAHSPIEIDKSHLELNDTNYAKKLQQLTFTNVEGNPIVIMSSELISLSHLLL</sequence>
<evidence type="ECO:0000256" key="1">
    <source>
        <dbReference type="ARBA" id="ARBA00011073"/>
    </source>
</evidence>
<name>A0A3N4HR20_ASCIM</name>
<dbReference type="AlphaFoldDB" id="A0A3N4HR20"/>
<evidence type="ECO:0000256" key="5">
    <source>
        <dbReference type="PIRSR" id="PIRSR615500-1"/>
    </source>
</evidence>
<dbReference type="PRINTS" id="PR00723">
    <property type="entry name" value="SUBTILISIN"/>
</dbReference>
<dbReference type="EMBL" id="ML119747">
    <property type="protein sequence ID" value="RPA76282.1"/>
    <property type="molecule type" value="Genomic_DNA"/>
</dbReference>
<dbReference type="Pfam" id="PF00082">
    <property type="entry name" value="Peptidase_S8"/>
    <property type="match status" value="1"/>
</dbReference>
<organism evidence="10 11">
    <name type="scientific">Ascobolus immersus RN42</name>
    <dbReference type="NCBI Taxonomy" id="1160509"/>
    <lineage>
        <taxon>Eukaryota</taxon>
        <taxon>Fungi</taxon>
        <taxon>Dikarya</taxon>
        <taxon>Ascomycota</taxon>
        <taxon>Pezizomycotina</taxon>
        <taxon>Pezizomycetes</taxon>
        <taxon>Pezizales</taxon>
        <taxon>Ascobolaceae</taxon>
        <taxon>Ascobolus</taxon>
    </lineage>
</organism>
<dbReference type="PANTHER" id="PTHR43399:SF4">
    <property type="entry name" value="CELL WALL-ASSOCIATED PROTEASE"/>
    <property type="match status" value="1"/>
</dbReference>
<keyword evidence="2 6" id="KW-0645">Protease</keyword>
<evidence type="ECO:0000256" key="2">
    <source>
        <dbReference type="ARBA" id="ARBA00022670"/>
    </source>
</evidence>
<evidence type="ECO:0000313" key="10">
    <source>
        <dbReference type="EMBL" id="RPA76282.1"/>
    </source>
</evidence>
<dbReference type="InterPro" id="IPR036852">
    <property type="entry name" value="Peptidase_S8/S53_dom_sf"/>
</dbReference>
<keyword evidence="11" id="KW-1185">Reference proteome</keyword>
<keyword evidence="3 6" id="KW-0378">Hydrolase</keyword>
<dbReference type="Gene3D" id="3.40.50.200">
    <property type="entry name" value="Peptidase S8/S53 domain"/>
    <property type="match status" value="2"/>
</dbReference>
<feature type="chain" id="PRO_5018106220" evidence="8">
    <location>
        <begin position="27"/>
        <end position="592"/>
    </location>
</feature>
<proteinExistence type="inferred from homology"/>
<dbReference type="InterPro" id="IPR051048">
    <property type="entry name" value="Peptidase_S8/S53_subtilisin"/>
</dbReference>
<evidence type="ECO:0000256" key="3">
    <source>
        <dbReference type="ARBA" id="ARBA00022801"/>
    </source>
</evidence>
<feature type="region of interest" description="Disordered" evidence="7">
    <location>
        <begin position="508"/>
        <end position="539"/>
    </location>
</feature>
<protein>
    <submittedName>
        <fullName evidence="10">Subtilisin-like protein</fullName>
    </submittedName>
</protein>
<reference evidence="10 11" key="1">
    <citation type="journal article" date="2018" name="Nat. Ecol. Evol.">
        <title>Pezizomycetes genomes reveal the molecular basis of ectomycorrhizal truffle lifestyle.</title>
        <authorList>
            <person name="Murat C."/>
            <person name="Payen T."/>
            <person name="Noel B."/>
            <person name="Kuo A."/>
            <person name="Morin E."/>
            <person name="Chen J."/>
            <person name="Kohler A."/>
            <person name="Krizsan K."/>
            <person name="Balestrini R."/>
            <person name="Da Silva C."/>
            <person name="Montanini B."/>
            <person name="Hainaut M."/>
            <person name="Levati E."/>
            <person name="Barry K.W."/>
            <person name="Belfiori B."/>
            <person name="Cichocki N."/>
            <person name="Clum A."/>
            <person name="Dockter R.B."/>
            <person name="Fauchery L."/>
            <person name="Guy J."/>
            <person name="Iotti M."/>
            <person name="Le Tacon F."/>
            <person name="Lindquist E.A."/>
            <person name="Lipzen A."/>
            <person name="Malagnac F."/>
            <person name="Mello A."/>
            <person name="Molinier V."/>
            <person name="Miyauchi S."/>
            <person name="Poulain J."/>
            <person name="Riccioni C."/>
            <person name="Rubini A."/>
            <person name="Sitrit Y."/>
            <person name="Splivallo R."/>
            <person name="Traeger S."/>
            <person name="Wang M."/>
            <person name="Zifcakova L."/>
            <person name="Wipf D."/>
            <person name="Zambonelli A."/>
            <person name="Paolocci F."/>
            <person name="Nowrousian M."/>
            <person name="Ottonello S."/>
            <person name="Baldrian P."/>
            <person name="Spatafora J.W."/>
            <person name="Henrissat B."/>
            <person name="Nagy L.G."/>
            <person name="Aury J.M."/>
            <person name="Wincker P."/>
            <person name="Grigoriev I.V."/>
            <person name="Bonfante P."/>
            <person name="Martin F.M."/>
        </authorList>
    </citation>
    <scope>NUCLEOTIDE SEQUENCE [LARGE SCALE GENOMIC DNA]</scope>
    <source>
        <strain evidence="10 11">RN42</strain>
    </source>
</reference>
<accession>A0A3N4HR20</accession>
<dbReference type="SUPFAM" id="SSF52743">
    <property type="entry name" value="Subtilisin-like"/>
    <property type="match status" value="1"/>
</dbReference>
<dbReference type="GO" id="GO:0004252">
    <property type="term" value="F:serine-type endopeptidase activity"/>
    <property type="evidence" value="ECO:0007669"/>
    <property type="project" value="UniProtKB-UniRule"/>
</dbReference>
<dbReference type="Proteomes" id="UP000275078">
    <property type="component" value="Unassembled WGS sequence"/>
</dbReference>
<dbReference type="PANTHER" id="PTHR43399">
    <property type="entry name" value="SUBTILISIN-RELATED"/>
    <property type="match status" value="1"/>
</dbReference>
<feature type="active site" description="Charge relay system" evidence="5 6">
    <location>
        <position position="466"/>
    </location>
</feature>
<evidence type="ECO:0000259" key="9">
    <source>
        <dbReference type="Pfam" id="PF00082"/>
    </source>
</evidence>
<evidence type="ECO:0000256" key="8">
    <source>
        <dbReference type="SAM" id="SignalP"/>
    </source>
</evidence>
<dbReference type="CDD" id="cd00306">
    <property type="entry name" value="Peptidases_S8_S53"/>
    <property type="match status" value="1"/>
</dbReference>
<feature type="active site" description="Charge relay system" evidence="5 6">
    <location>
        <position position="84"/>
    </location>
</feature>
<dbReference type="PROSITE" id="PS51892">
    <property type="entry name" value="SUBTILASE"/>
    <property type="match status" value="1"/>
</dbReference>
<feature type="active site" description="Charge relay system" evidence="5 6">
    <location>
        <position position="122"/>
    </location>
</feature>
<feature type="signal peptide" evidence="8">
    <location>
        <begin position="1"/>
        <end position="26"/>
    </location>
</feature>
<keyword evidence="8" id="KW-0732">Signal</keyword>
<keyword evidence="4 6" id="KW-0720">Serine protease</keyword>
<evidence type="ECO:0000313" key="11">
    <source>
        <dbReference type="Proteomes" id="UP000275078"/>
    </source>
</evidence>
<dbReference type="STRING" id="1160509.A0A3N4HR20"/>
<feature type="domain" description="Peptidase S8/S53" evidence="9">
    <location>
        <begin position="77"/>
        <end position="514"/>
    </location>
</feature>
<dbReference type="InterPro" id="IPR000209">
    <property type="entry name" value="Peptidase_S8/S53_dom"/>
</dbReference>
<comment type="similarity">
    <text evidence="1 6">Belongs to the peptidase S8 family.</text>
</comment>
<evidence type="ECO:0000256" key="6">
    <source>
        <dbReference type="PROSITE-ProRule" id="PRU01240"/>
    </source>
</evidence>
<gene>
    <name evidence="10" type="ORF">BJ508DRAFT_311199</name>
</gene>
<dbReference type="GO" id="GO:0006508">
    <property type="term" value="P:proteolysis"/>
    <property type="evidence" value="ECO:0007669"/>
    <property type="project" value="UniProtKB-KW"/>
</dbReference>
<feature type="compositionally biased region" description="Polar residues" evidence="7">
    <location>
        <begin position="508"/>
        <end position="519"/>
    </location>
</feature>
<evidence type="ECO:0000256" key="4">
    <source>
        <dbReference type="ARBA" id="ARBA00022825"/>
    </source>
</evidence>
<evidence type="ECO:0000256" key="7">
    <source>
        <dbReference type="SAM" id="MobiDB-lite"/>
    </source>
</evidence>
<dbReference type="InterPro" id="IPR015500">
    <property type="entry name" value="Peptidase_S8_subtilisin-rel"/>
</dbReference>